<evidence type="ECO:0000313" key="3">
    <source>
        <dbReference type="Proteomes" id="UP001215598"/>
    </source>
</evidence>
<protein>
    <submittedName>
        <fullName evidence="2">Class I glutamine amidotransferase-like protein</fullName>
    </submittedName>
</protein>
<organism evidence="2 3">
    <name type="scientific">Mycena metata</name>
    <dbReference type="NCBI Taxonomy" id="1033252"/>
    <lineage>
        <taxon>Eukaryota</taxon>
        <taxon>Fungi</taxon>
        <taxon>Dikarya</taxon>
        <taxon>Basidiomycota</taxon>
        <taxon>Agaricomycotina</taxon>
        <taxon>Agaricomycetes</taxon>
        <taxon>Agaricomycetidae</taxon>
        <taxon>Agaricales</taxon>
        <taxon>Marasmiineae</taxon>
        <taxon>Mycenaceae</taxon>
        <taxon>Mycena</taxon>
    </lineage>
</organism>
<keyword evidence="2" id="KW-0315">Glutamine amidotransferase</keyword>
<dbReference type="Proteomes" id="UP001215598">
    <property type="component" value="Unassembled WGS sequence"/>
</dbReference>
<accession>A0AAD7HQH1</accession>
<evidence type="ECO:0000259" key="1">
    <source>
        <dbReference type="Pfam" id="PF01965"/>
    </source>
</evidence>
<keyword evidence="3" id="KW-1185">Reference proteome</keyword>
<dbReference type="PANTHER" id="PTHR43130:SF15">
    <property type="entry name" value="THIJ_PFPI FAMILY PROTEIN (AFU_ORTHOLOGUE AFUA_5G14240)"/>
    <property type="match status" value="1"/>
</dbReference>
<feature type="domain" description="DJ-1/PfpI" evidence="1">
    <location>
        <begin position="7"/>
        <end position="196"/>
    </location>
</feature>
<dbReference type="EMBL" id="JARKIB010000190">
    <property type="protein sequence ID" value="KAJ7725996.1"/>
    <property type="molecule type" value="Genomic_DNA"/>
</dbReference>
<comment type="caution">
    <text evidence="2">The sequence shown here is derived from an EMBL/GenBank/DDBJ whole genome shotgun (WGS) entry which is preliminary data.</text>
</comment>
<dbReference type="AlphaFoldDB" id="A0AAD7HQH1"/>
<dbReference type="Pfam" id="PF01965">
    <property type="entry name" value="DJ-1_PfpI"/>
    <property type="match status" value="1"/>
</dbReference>
<dbReference type="PANTHER" id="PTHR43130">
    <property type="entry name" value="ARAC-FAMILY TRANSCRIPTIONAL REGULATOR"/>
    <property type="match status" value="1"/>
</dbReference>
<evidence type="ECO:0000313" key="2">
    <source>
        <dbReference type="EMBL" id="KAJ7725996.1"/>
    </source>
</evidence>
<proteinExistence type="predicted"/>
<gene>
    <name evidence="2" type="ORF">B0H16DRAFT_1894985</name>
</gene>
<name>A0AAD7HQH1_9AGAR</name>
<reference evidence="2" key="1">
    <citation type="submission" date="2023-03" db="EMBL/GenBank/DDBJ databases">
        <title>Massive genome expansion in bonnet fungi (Mycena s.s.) driven by repeated elements and novel gene families across ecological guilds.</title>
        <authorList>
            <consortium name="Lawrence Berkeley National Laboratory"/>
            <person name="Harder C.B."/>
            <person name="Miyauchi S."/>
            <person name="Viragh M."/>
            <person name="Kuo A."/>
            <person name="Thoen E."/>
            <person name="Andreopoulos B."/>
            <person name="Lu D."/>
            <person name="Skrede I."/>
            <person name="Drula E."/>
            <person name="Henrissat B."/>
            <person name="Morin E."/>
            <person name="Kohler A."/>
            <person name="Barry K."/>
            <person name="LaButti K."/>
            <person name="Morin E."/>
            <person name="Salamov A."/>
            <person name="Lipzen A."/>
            <person name="Mereny Z."/>
            <person name="Hegedus B."/>
            <person name="Baldrian P."/>
            <person name="Stursova M."/>
            <person name="Weitz H."/>
            <person name="Taylor A."/>
            <person name="Grigoriev I.V."/>
            <person name="Nagy L.G."/>
            <person name="Martin F."/>
            <person name="Kauserud H."/>
        </authorList>
    </citation>
    <scope>NUCLEOTIDE SEQUENCE</scope>
    <source>
        <strain evidence="2">CBHHK182m</strain>
    </source>
</reference>
<dbReference type="Gene3D" id="3.40.50.880">
    <property type="match status" value="1"/>
</dbReference>
<dbReference type="InterPro" id="IPR052158">
    <property type="entry name" value="INH-QAR"/>
</dbReference>
<dbReference type="InterPro" id="IPR029062">
    <property type="entry name" value="Class_I_gatase-like"/>
</dbReference>
<dbReference type="SUPFAM" id="SSF52317">
    <property type="entry name" value="Class I glutamine amidotransferase-like"/>
    <property type="match status" value="1"/>
</dbReference>
<dbReference type="InterPro" id="IPR002818">
    <property type="entry name" value="DJ-1/PfpI"/>
</dbReference>
<sequence>MPQILSIAVCISDEVTLSDFVPAVEILSHLNLADHPRYSADMGEVPYRVAIDYVAPTMDPVVSISGRVAPTVNPTITYADALASGKQFDILWVPAGPMDYVTGEKKTPQVEIDFIAKQAPGAKYVMSVCGGAYQLALAGTLSGRRATTNKSVYRDIVAATPKDIQWVAKARWIVDGKFWTSSGVSAGADMALAFVEHLTDAKVARFVRGGIEIPEVADQDDPFAAFYGLV</sequence>